<dbReference type="NCBIfam" id="TIGR00287">
    <property type="entry name" value="cas1"/>
    <property type="match status" value="1"/>
</dbReference>
<keyword evidence="6 9" id="KW-0051">Antiviral defense</keyword>
<evidence type="ECO:0000313" key="11">
    <source>
        <dbReference type="EMBL" id="AIS53549.1"/>
    </source>
</evidence>
<dbReference type="PANTHER" id="PTHR43219">
    <property type="entry name" value="CRISPR-ASSOCIATED ENDONUCLEASE CAS1"/>
    <property type="match status" value="1"/>
</dbReference>
<dbReference type="InterPro" id="IPR042206">
    <property type="entry name" value="CRISPR-assoc_Cas1_C"/>
</dbReference>
<dbReference type="InterPro" id="IPR019858">
    <property type="entry name" value="CRISPR-assoc_Cas1_HMARI/TNEAP"/>
</dbReference>
<evidence type="ECO:0000256" key="6">
    <source>
        <dbReference type="ARBA" id="ARBA00023118"/>
    </source>
</evidence>
<feature type="binding site" evidence="9">
    <location>
        <position position="222"/>
    </location>
    <ligand>
        <name>Mn(2+)</name>
        <dbReference type="ChEBI" id="CHEBI:29035"/>
    </ligand>
</feature>
<dbReference type="HAMAP" id="MF_01470">
    <property type="entry name" value="Cas1"/>
    <property type="match status" value="1"/>
</dbReference>
<evidence type="ECO:0000256" key="9">
    <source>
        <dbReference type="HAMAP-Rule" id="MF_01470"/>
    </source>
</evidence>
<dbReference type="GO" id="GO:0003677">
    <property type="term" value="F:DNA binding"/>
    <property type="evidence" value="ECO:0007669"/>
    <property type="project" value="UniProtKB-KW"/>
</dbReference>
<dbReference type="GO" id="GO:0043571">
    <property type="term" value="P:maintenance of CRISPR repeat elements"/>
    <property type="evidence" value="ECO:0007669"/>
    <property type="project" value="UniProtKB-UniRule"/>
</dbReference>
<feature type="binding site" evidence="9">
    <location>
        <position position="157"/>
    </location>
    <ligand>
        <name>Mn(2+)</name>
        <dbReference type="ChEBI" id="CHEBI:29035"/>
    </ligand>
</feature>
<dbReference type="HOGENOM" id="CLU_052779_2_0_9"/>
<dbReference type="GO" id="GO:0046872">
    <property type="term" value="F:metal ion binding"/>
    <property type="evidence" value="ECO:0007669"/>
    <property type="project" value="UniProtKB-UniRule"/>
</dbReference>
<keyword evidence="3 9" id="KW-0255">Endonuclease</keyword>
<dbReference type="GO" id="GO:0051607">
    <property type="term" value="P:defense response to virus"/>
    <property type="evidence" value="ECO:0007669"/>
    <property type="project" value="UniProtKB-UniRule"/>
</dbReference>
<dbReference type="GO" id="GO:0016787">
    <property type="term" value="F:hydrolase activity"/>
    <property type="evidence" value="ECO:0007669"/>
    <property type="project" value="UniProtKB-KW"/>
</dbReference>
<dbReference type="AlphaFoldDB" id="A0A097AUN6"/>
<dbReference type="OrthoDB" id="9803119at2"/>
<keyword evidence="10" id="KW-0175">Coiled coil</keyword>
<sequence>MKRSVYINTNGRLSRKDNTLYLESETYGKKPIPVNNTQEIFLFGEIDLNTRLINFLGQNNITLHVFNYYGYYSGSFYPREHLPSGFLLVKQVEKYKDEYERLKIAKEIINGATHNILKNVKYYSNRKEGLDEYVERIENERKNVKDAKTISELMGVEGRIRNIYYSAFEIIIDGKFEFKNRTMNPPDNPINALISFGNSMMYSTVLTEIYNTQLNPTISYLHEPGERRFSLSLDISEIFKPIIVDRIIFSLVNQKMIREEHFDQELGMCYLNEKGRVIFQREFDEKLATIIKHPKLNRSVSYRRLVRLECYKLIKHILDEEEYEALKMWW</sequence>
<dbReference type="InterPro" id="IPR042211">
    <property type="entry name" value="CRISPR-assoc_Cas1_N"/>
</dbReference>
<evidence type="ECO:0000256" key="1">
    <source>
        <dbReference type="ARBA" id="ARBA00022722"/>
    </source>
</evidence>
<gene>
    <name evidence="11" type="primary">cas1-3</name>
    <name evidence="9" type="synonym">cas1</name>
    <name evidence="11" type="ORF">TKV_c24290</name>
</gene>
<dbReference type="NCBIfam" id="TIGR03641">
    <property type="entry name" value="cas1_HMARI"/>
    <property type="match status" value="1"/>
</dbReference>
<evidence type="ECO:0000256" key="7">
    <source>
        <dbReference type="ARBA" id="ARBA00023125"/>
    </source>
</evidence>
<dbReference type="PANTHER" id="PTHR43219:SF1">
    <property type="entry name" value="CRISPR-ASSOCIATED ENDONUCLEASE CAS1"/>
    <property type="match status" value="1"/>
</dbReference>
<evidence type="ECO:0000256" key="8">
    <source>
        <dbReference type="ARBA" id="ARBA00023211"/>
    </source>
</evidence>
<evidence type="ECO:0000256" key="3">
    <source>
        <dbReference type="ARBA" id="ARBA00022759"/>
    </source>
</evidence>
<comment type="subunit">
    <text evidence="9">Homodimer, forms a heterotetramer with a Cas2 homodimer.</text>
</comment>
<name>A0A097AUN6_THEKI</name>
<dbReference type="Gene3D" id="3.100.10.20">
    <property type="entry name" value="CRISPR-associated endonuclease Cas1, N-terminal domain"/>
    <property type="match status" value="1"/>
</dbReference>
<dbReference type="Proteomes" id="UP000029669">
    <property type="component" value="Chromosome"/>
</dbReference>
<keyword evidence="4 9" id="KW-0378">Hydrolase</keyword>
<comment type="cofactor">
    <cofactor evidence="9">
        <name>Mg(2+)</name>
        <dbReference type="ChEBI" id="CHEBI:18420"/>
    </cofactor>
    <cofactor evidence="9">
        <name>Mn(2+)</name>
        <dbReference type="ChEBI" id="CHEBI:29035"/>
    </cofactor>
</comment>
<dbReference type="InterPro" id="IPR002729">
    <property type="entry name" value="CRISPR-assoc_Cas1"/>
</dbReference>
<dbReference type="EC" id="3.1.-.-" evidence="9"/>
<dbReference type="eggNOG" id="COG1518">
    <property type="taxonomic scope" value="Bacteria"/>
</dbReference>
<evidence type="ECO:0000313" key="12">
    <source>
        <dbReference type="Proteomes" id="UP000029669"/>
    </source>
</evidence>
<evidence type="ECO:0000256" key="10">
    <source>
        <dbReference type="SAM" id="Coils"/>
    </source>
</evidence>
<feature type="coiled-coil region" evidence="10">
    <location>
        <begin position="92"/>
        <end position="150"/>
    </location>
</feature>
<proteinExistence type="inferred from homology"/>
<evidence type="ECO:0000256" key="4">
    <source>
        <dbReference type="ARBA" id="ARBA00022801"/>
    </source>
</evidence>
<keyword evidence="7 9" id="KW-0238">DNA-binding</keyword>
<keyword evidence="2 9" id="KW-0479">Metal-binding</keyword>
<feature type="binding site" evidence="9">
    <location>
        <position position="237"/>
    </location>
    <ligand>
        <name>Mn(2+)</name>
        <dbReference type="ChEBI" id="CHEBI:29035"/>
    </ligand>
</feature>
<comment type="similarity">
    <text evidence="9">Belongs to the CRISPR-associated endonuclease Cas1 family.</text>
</comment>
<dbReference type="Gene3D" id="1.20.120.920">
    <property type="entry name" value="CRISPR-associated endonuclease Cas1, C-terminal domain"/>
    <property type="match status" value="1"/>
</dbReference>
<dbReference type="EMBL" id="CP009170">
    <property type="protein sequence ID" value="AIS53549.1"/>
    <property type="molecule type" value="Genomic_DNA"/>
</dbReference>
<dbReference type="GO" id="GO:0004520">
    <property type="term" value="F:DNA endonuclease activity"/>
    <property type="evidence" value="ECO:0007669"/>
    <property type="project" value="InterPro"/>
</dbReference>
<evidence type="ECO:0000256" key="2">
    <source>
        <dbReference type="ARBA" id="ARBA00022723"/>
    </source>
</evidence>
<accession>A0A097AUN6</accession>
<dbReference type="CDD" id="cd09722">
    <property type="entry name" value="Cas1_I-B"/>
    <property type="match status" value="1"/>
</dbReference>
<dbReference type="RefSeq" id="WP_049686299.1">
    <property type="nucleotide sequence ID" value="NZ_CP009170.1"/>
</dbReference>
<organism evidence="11 12">
    <name type="scientific">Thermoanaerobacter kivui</name>
    <name type="common">Acetogenium kivui</name>
    <dbReference type="NCBI Taxonomy" id="2325"/>
    <lineage>
        <taxon>Bacteria</taxon>
        <taxon>Bacillati</taxon>
        <taxon>Bacillota</taxon>
        <taxon>Clostridia</taxon>
        <taxon>Thermoanaerobacterales</taxon>
        <taxon>Thermoanaerobacteraceae</taxon>
        <taxon>Thermoanaerobacter</taxon>
    </lineage>
</organism>
<keyword evidence="5 9" id="KW-0460">Magnesium</keyword>
<evidence type="ECO:0000256" key="5">
    <source>
        <dbReference type="ARBA" id="ARBA00022842"/>
    </source>
</evidence>
<comment type="function">
    <text evidence="9">CRISPR (clustered regularly interspaced short palindromic repeat), is an adaptive immune system that provides protection against mobile genetic elements (viruses, transposable elements and conjugative plasmids). CRISPR clusters contain spacers, sequences complementary to antecedent mobile elements, and target invading nucleic acids. CRISPR clusters are transcribed and processed into CRISPR RNA (crRNA). Acts as a dsDNA endonuclease. Involved in the integration of spacer DNA into the CRISPR cassette.</text>
</comment>
<keyword evidence="12" id="KW-1185">Reference proteome</keyword>
<dbReference type="KEGG" id="tki:TKV_c24290"/>
<reference evidence="12" key="1">
    <citation type="journal article" date="2015" name="Genome Announc.">
        <title>Whole-Genome Sequences of 80 Environmental and Clinical Isolates of Burkholderia pseudomallei.</title>
        <authorList>
            <person name="Johnson S.L."/>
            <person name="Baker A.L."/>
            <person name="Chain P.S."/>
            <person name="Currie B.J."/>
            <person name="Daligault H.E."/>
            <person name="Davenport K.W."/>
            <person name="Davis C.B."/>
            <person name="Inglis T.J."/>
            <person name="Kaestli M."/>
            <person name="Koren S."/>
            <person name="Mayo M."/>
            <person name="Merritt A.J."/>
            <person name="Price E.P."/>
            <person name="Sarovich D.S."/>
            <person name="Warner J."/>
            <person name="Rosovitz M.J."/>
        </authorList>
    </citation>
    <scope>NUCLEOTIDE SEQUENCE [LARGE SCALE GENOMIC DNA]</scope>
    <source>
        <strain evidence="12">DSM 2030</strain>
    </source>
</reference>
<protein>
    <recommendedName>
        <fullName evidence="9">CRISPR-associated endonuclease Cas1</fullName>
        <ecNumber evidence="9">3.1.-.-</ecNumber>
    </recommendedName>
</protein>
<dbReference type="STRING" id="2325.TKV_c24290"/>
<dbReference type="Pfam" id="PF01867">
    <property type="entry name" value="Cas_Cas1"/>
    <property type="match status" value="1"/>
</dbReference>
<keyword evidence="8 9" id="KW-0464">Manganese</keyword>
<keyword evidence="1 9" id="KW-0540">Nuclease</keyword>